<evidence type="ECO:0000256" key="4">
    <source>
        <dbReference type="ARBA" id="ARBA00022859"/>
    </source>
</evidence>
<evidence type="ECO:0000256" key="2">
    <source>
        <dbReference type="ARBA" id="ARBA00022475"/>
    </source>
</evidence>
<dbReference type="GeneTree" id="ENSGT00940000162676"/>
<accession>A0A8D3D3C7</accession>
<dbReference type="GO" id="GO:0009617">
    <property type="term" value="P:response to bacterium"/>
    <property type="evidence" value="ECO:0007669"/>
    <property type="project" value="TreeGrafter"/>
</dbReference>
<protein>
    <recommendedName>
        <fullName evidence="9">Ig-like domain-containing protein</fullName>
    </recommendedName>
</protein>
<dbReference type="InterPro" id="IPR052051">
    <property type="entry name" value="TCR_complex_component"/>
</dbReference>
<evidence type="ECO:0000256" key="6">
    <source>
        <dbReference type="ARBA" id="ARBA00023157"/>
    </source>
</evidence>
<keyword evidence="8" id="KW-1133">Transmembrane helix</keyword>
<dbReference type="GO" id="GO:0002376">
    <property type="term" value="P:immune system process"/>
    <property type="evidence" value="ECO:0007669"/>
    <property type="project" value="UniProtKB-KW"/>
</dbReference>
<dbReference type="AlphaFoldDB" id="A0A8D3D3C7"/>
<evidence type="ECO:0000256" key="3">
    <source>
        <dbReference type="ARBA" id="ARBA00022729"/>
    </source>
</evidence>
<dbReference type="Pfam" id="PF07686">
    <property type="entry name" value="V-set"/>
    <property type="match status" value="1"/>
</dbReference>
<dbReference type="Ensembl" id="ENSSMAT00000053658.1">
    <property type="protein sequence ID" value="ENSSMAP00000054035.1"/>
    <property type="gene ID" value="ENSSMAG00000033994.1"/>
</dbReference>
<keyword evidence="5 8" id="KW-0472">Membrane</keyword>
<dbReference type="SMART" id="SM00409">
    <property type="entry name" value="IG"/>
    <property type="match status" value="2"/>
</dbReference>
<dbReference type="GO" id="GO:0005886">
    <property type="term" value="C:plasma membrane"/>
    <property type="evidence" value="ECO:0007669"/>
    <property type="project" value="UniProtKB-SubCell"/>
</dbReference>
<keyword evidence="2" id="KW-1003">Cell membrane</keyword>
<keyword evidence="6" id="KW-1015">Disulfide bond</keyword>
<dbReference type="PANTHER" id="PTHR19433">
    <property type="entry name" value="T-CELL RECEPTOR ALPHA CHAIN V REGION-RELATED"/>
    <property type="match status" value="1"/>
</dbReference>
<dbReference type="Gene3D" id="2.60.40.10">
    <property type="entry name" value="Immunoglobulins"/>
    <property type="match status" value="2"/>
</dbReference>
<keyword evidence="8" id="KW-0812">Transmembrane</keyword>
<reference evidence="10" key="2">
    <citation type="submission" date="2025-08" db="UniProtKB">
        <authorList>
            <consortium name="Ensembl"/>
        </authorList>
    </citation>
    <scope>IDENTIFICATION</scope>
</reference>
<feature type="transmembrane region" description="Helical" evidence="8">
    <location>
        <begin position="228"/>
        <end position="251"/>
    </location>
</feature>
<evidence type="ECO:0000313" key="11">
    <source>
        <dbReference type="Proteomes" id="UP000694558"/>
    </source>
</evidence>
<evidence type="ECO:0000256" key="8">
    <source>
        <dbReference type="SAM" id="Phobius"/>
    </source>
</evidence>
<name>A0A8D3D3C7_SCOMX</name>
<comment type="subcellular location">
    <subcellularLocation>
        <location evidence="1">Cell membrane</location>
    </subcellularLocation>
</comment>
<keyword evidence="7" id="KW-0325">Glycoprotein</keyword>
<organism evidence="10 11">
    <name type="scientific">Scophthalmus maximus</name>
    <name type="common">Turbot</name>
    <name type="synonym">Psetta maxima</name>
    <dbReference type="NCBI Taxonomy" id="52904"/>
    <lineage>
        <taxon>Eukaryota</taxon>
        <taxon>Metazoa</taxon>
        <taxon>Chordata</taxon>
        <taxon>Craniata</taxon>
        <taxon>Vertebrata</taxon>
        <taxon>Euteleostomi</taxon>
        <taxon>Actinopterygii</taxon>
        <taxon>Neopterygii</taxon>
        <taxon>Teleostei</taxon>
        <taxon>Neoteleostei</taxon>
        <taxon>Acanthomorphata</taxon>
        <taxon>Carangaria</taxon>
        <taxon>Pleuronectiformes</taxon>
        <taxon>Pleuronectoidei</taxon>
        <taxon>Scophthalmidae</taxon>
        <taxon>Scophthalmus</taxon>
    </lineage>
</organism>
<dbReference type="PROSITE" id="PS50835">
    <property type="entry name" value="IG_LIKE"/>
    <property type="match status" value="1"/>
</dbReference>
<sequence length="261" mass="28392">LSVIFLFFHPDHLSSVIQSAAVEQDTGVVSAGVGDNVTLVYKHEKLATVSKWLVEITRFSVQREEGANHLHISDVHLFDSATYFCGSSHSNMVEFGEGVFLSVRAKLQELQDIPQGPESVTVLPGGSVTLNCTVNTGTCDGEHRVCWFRHGSRPGIIHAHGDQCHRVSAPAGSLSHSCVYHLQRMNLTSLDTGTYHCAMASCGEVLFSSGSKVLVTDDTEDRTAQMRFLVCLSIVRAAILVLFLTGCLSVYSTKSRQPPQS</sequence>
<dbReference type="InterPro" id="IPR036179">
    <property type="entry name" value="Ig-like_dom_sf"/>
</dbReference>
<evidence type="ECO:0000259" key="9">
    <source>
        <dbReference type="PROSITE" id="PS50835"/>
    </source>
</evidence>
<evidence type="ECO:0000256" key="5">
    <source>
        <dbReference type="ARBA" id="ARBA00023136"/>
    </source>
</evidence>
<evidence type="ECO:0000313" key="10">
    <source>
        <dbReference type="Ensembl" id="ENSSMAP00000054035.1"/>
    </source>
</evidence>
<dbReference type="InterPro" id="IPR013783">
    <property type="entry name" value="Ig-like_fold"/>
</dbReference>
<feature type="domain" description="Ig-like" evidence="9">
    <location>
        <begin position="114"/>
        <end position="216"/>
    </location>
</feature>
<dbReference type="SUPFAM" id="SSF48726">
    <property type="entry name" value="Immunoglobulin"/>
    <property type="match status" value="2"/>
</dbReference>
<keyword evidence="3" id="KW-0732">Signal</keyword>
<dbReference type="Proteomes" id="UP000694558">
    <property type="component" value="Chromosome 4"/>
</dbReference>
<dbReference type="InterPro" id="IPR007110">
    <property type="entry name" value="Ig-like_dom"/>
</dbReference>
<dbReference type="PANTHER" id="PTHR19433:SF111">
    <property type="entry name" value="T CELL RECEPTOR ALPHA VARIABLE 4"/>
    <property type="match status" value="1"/>
</dbReference>
<dbReference type="InterPro" id="IPR013106">
    <property type="entry name" value="Ig_V-set"/>
</dbReference>
<reference evidence="10" key="1">
    <citation type="submission" date="2023-05" db="EMBL/GenBank/DDBJ databases">
        <title>High-quality long-read genome of Scophthalmus maximus.</title>
        <authorList>
            <person name="Lien S."/>
            <person name="Martinez P."/>
        </authorList>
    </citation>
    <scope>NUCLEOTIDE SEQUENCE [LARGE SCALE GENOMIC DNA]</scope>
</reference>
<keyword evidence="4" id="KW-0391">Immunity</keyword>
<proteinExistence type="predicted"/>
<dbReference type="InterPro" id="IPR003599">
    <property type="entry name" value="Ig_sub"/>
</dbReference>
<evidence type="ECO:0000256" key="7">
    <source>
        <dbReference type="ARBA" id="ARBA00023180"/>
    </source>
</evidence>
<evidence type="ECO:0000256" key="1">
    <source>
        <dbReference type="ARBA" id="ARBA00004236"/>
    </source>
</evidence>